<evidence type="ECO:0000256" key="1">
    <source>
        <dbReference type="SAM" id="MobiDB-lite"/>
    </source>
</evidence>
<reference evidence="2" key="1">
    <citation type="submission" date="2017-02" db="UniProtKB">
        <authorList>
            <consortium name="WormBaseParasite"/>
        </authorList>
    </citation>
    <scope>IDENTIFICATION</scope>
</reference>
<accession>A0A0N4WXN7</accession>
<proteinExistence type="predicted"/>
<feature type="compositionally biased region" description="Low complexity" evidence="1">
    <location>
        <begin position="1"/>
        <end position="12"/>
    </location>
</feature>
<feature type="compositionally biased region" description="Basic residues" evidence="1">
    <location>
        <begin position="47"/>
        <end position="62"/>
    </location>
</feature>
<feature type="region of interest" description="Disordered" evidence="1">
    <location>
        <begin position="1"/>
        <end position="65"/>
    </location>
</feature>
<name>A0A0N4WXN7_HAEPC</name>
<sequence length="211" mass="23197">LTTLPSLPRSSYPSPPVASSTPRNDSQRSLPWGRFLRTERQRGQGRSAHRRVNRPKRDHSKPRVPIASSVIDDELVYEARSPLYYQIQQSAVEDISVSTSIAKQLSGLVISVTGVCNTTSKQEEPVYPQKSANSLDSGILATSDGSTADRRDVSPYQSISPYAAAFPGYSLCSTLKLEKNESSSIYQRVTPILRLKGIFAKKPSSIPCLRS</sequence>
<evidence type="ECO:0000313" key="2">
    <source>
        <dbReference type="WBParaSite" id="HPLM_0001659101-mRNA-1"/>
    </source>
</evidence>
<dbReference type="WBParaSite" id="HPLM_0001659101-mRNA-1">
    <property type="protein sequence ID" value="HPLM_0001659101-mRNA-1"/>
    <property type="gene ID" value="HPLM_0001659101"/>
</dbReference>
<protein>
    <submittedName>
        <fullName evidence="2">Pecanex-like protein</fullName>
    </submittedName>
</protein>
<dbReference type="AlphaFoldDB" id="A0A0N4WXN7"/>
<feature type="compositionally biased region" description="Polar residues" evidence="1">
    <location>
        <begin position="17"/>
        <end position="29"/>
    </location>
</feature>
<organism evidence="2">
    <name type="scientific">Haemonchus placei</name>
    <name type="common">Barber's pole worm</name>
    <dbReference type="NCBI Taxonomy" id="6290"/>
    <lineage>
        <taxon>Eukaryota</taxon>
        <taxon>Metazoa</taxon>
        <taxon>Ecdysozoa</taxon>
        <taxon>Nematoda</taxon>
        <taxon>Chromadorea</taxon>
        <taxon>Rhabditida</taxon>
        <taxon>Rhabditina</taxon>
        <taxon>Rhabditomorpha</taxon>
        <taxon>Strongyloidea</taxon>
        <taxon>Trichostrongylidae</taxon>
        <taxon>Haemonchus</taxon>
    </lineage>
</organism>